<comment type="caution">
    <text evidence="1">The sequence shown here is derived from an EMBL/GenBank/DDBJ whole genome shotgun (WGS) entry which is preliminary data.</text>
</comment>
<accession>A0A2H0DV10</accession>
<reference evidence="1 2" key="1">
    <citation type="submission" date="2017-09" db="EMBL/GenBank/DDBJ databases">
        <title>Depth-based differentiation of microbial function through sediment-hosted aquifers and enrichment of novel symbionts in the deep terrestrial subsurface.</title>
        <authorList>
            <person name="Probst A.J."/>
            <person name="Ladd B."/>
            <person name="Jarett J.K."/>
            <person name="Geller-Mcgrath D.E."/>
            <person name="Sieber C.M."/>
            <person name="Emerson J.B."/>
            <person name="Anantharaman K."/>
            <person name="Thomas B.C."/>
            <person name="Malmstrom R."/>
            <person name="Stieglmeier M."/>
            <person name="Klingl A."/>
            <person name="Woyke T."/>
            <person name="Ryan C.M."/>
            <person name="Banfield J.F."/>
        </authorList>
    </citation>
    <scope>NUCLEOTIDE SEQUENCE [LARGE SCALE GENOMIC DNA]</scope>
    <source>
        <strain evidence="1">CG22_combo_CG10-13_8_21_14_all_43_12</strain>
    </source>
</reference>
<protein>
    <submittedName>
        <fullName evidence="1">Uncharacterized protein</fullName>
    </submittedName>
</protein>
<name>A0A2H0DV10_9BACT</name>
<evidence type="ECO:0000313" key="1">
    <source>
        <dbReference type="EMBL" id="PIP85698.1"/>
    </source>
</evidence>
<gene>
    <name evidence="1" type="ORF">COW83_02905</name>
</gene>
<dbReference type="Proteomes" id="UP000231136">
    <property type="component" value="Unassembled WGS sequence"/>
</dbReference>
<dbReference type="EMBL" id="PCTR01000094">
    <property type="protein sequence ID" value="PIP85698.1"/>
    <property type="molecule type" value="Genomic_DNA"/>
</dbReference>
<evidence type="ECO:0000313" key="2">
    <source>
        <dbReference type="Proteomes" id="UP000231136"/>
    </source>
</evidence>
<proteinExistence type="predicted"/>
<organism evidence="1 2">
    <name type="scientific">Candidatus Collierbacteria bacterium CG22_combo_CG10-13_8_21_14_all_43_12</name>
    <dbReference type="NCBI Taxonomy" id="1974537"/>
    <lineage>
        <taxon>Bacteria</taxon>
        <taxon>Candidatus Collieribacteriota</taxon>
    </lineage>
</organism>
<sequence length="394" mass="46018">MLELNLVNECISGEELRQQTLYQKQEALQGQGGVEQLRKEVASLLERVEKIEVGQVPEEVRKKLKDIIDMNVGVVDAKVADELLQGVVNGEISRLTDEVFRRTHPRVYELARSALLSGLPEGFDLYDTERIKKKIFGVWNPVTAYLRAMEQNGECKIVACMKPVRSTAMEALRQKMGMGTGDKLEKYGNFEELEARVNALEKSLEEGTVGENELDYFNKLIEQRYDRFRCRVFSNGHWDLSNAIGTVKILSLDWMENTLMNKIFKLTPDWDYYLSEWIYRRNGDIESKELRGYYRPPNSRKCFSDELEKLEFGDMLYLAWHTHLKLKLGWNSKQFPVEIQILPAIFPMNLMERVYKQEDPDLKFVSPKLREKAWLQMRKFILPKKVKNPPNQLH</sequence>
<dbReference type="AlphaFoldDB" id="A0A2H0DV10"/>